<dbReference type="FunFam" id="1.10.287.950:FF:000001">
    <property type="entry name" value="Methyl-accepting chemotaxis sensory transducer"/>
    <property type="match status" value="1"/>
</dbReference>
<dbReference type="CDD" id="cd06225">
    <property type="entry name" value="HAMP"/>
    <property type="match status" value="1"/>
</dbReference>
<dbReference type="GO" id="GO:0006935">
    <property type="term" value="P:chemotaxis"/>
    <property type="evidence" value="ECO:0007669"/>
    <property type="project" value="UniProtKB-ARBA"/>
</dbReference>
<reference evidence="12" key="1">
    <citation type="journal article" date="2014" name="Genome Announc.">
        <title>Complete Genome Sequence of the Highly Transformable Pseudomonas stutzeri Strain 28a24.</title>
        <authorList>
            <person name="Smith B.A."/>
            <person name="Dougherty K.M."/>
            <person name="Baltrus D.A."/>
        </authorList>
    </citation>
    <scope>NUCLEOTIDE SEQUENCE [LARGE SCALE GENOMIC DNA]</scope>
    <source>
        <strain evidence="12">28a24</strain>
    </source>
</reference>
<keyword evidence="3 8" id="KW-1133">Transmembrane helix</keyword>
<dbReference type="PROSITE" id="PS50885">
    <property type="entry name" value="HAMP"/>
    <property type="match status" value="1"/>
</dbReference>
<evidence type="ECO:0000256" key="1">
    <source>
        <dbReference type="ARBA" id="ARBA00004141"/>
    </source>
</evidence>
<proteinExistence type="inferred from homology"/>
<dbReference type="RefSeq" id="WP_025242690.1">
    <property type="nucleotide sequence ID" value="NZ_CP007441.1"/>
</dbReference>
<dbReference type="InterPro" id="IPR003660">
    <property type="entry name" value="HAMP_dom"/>
</dbReference>
<evidence type="ECO:0000256" key="5">
    <source>
        <dbReference type="ARBA" id="ARBA00023224"/>
    </source>
</evidence>
<feature type="domain" description="HAMP" evidence="10">
    <location>
        <begin position="332"/>
        <end position="384"/>
    </location>
</feature>
<dbReference type="AlphaFoldDB" id="W8R1N2"/>
<name>W8R1N2_STUST</name>
<evidence type="ECO:0000256" key="7">
    <source>
        <dbReference type="PROSITE-ProRule" id="PRU00284"/>
    </source>
</evidence>
<gene>
    <name evidence="11" type="ORF">CH92_15860</name>
</gene>
<dbReference type="PANTHER" id="PTHR32089:SF112">
    <property type="entry name" value="LYSOZYME-LIKE PROTEIN-RELATED"/>
    <property type="match status" value="1"/>
</dbReference>
<dbReference type="Pfam" id="PF00672">
    <property type="entry name" value="HAMP"/>
    <property type="match status" value="1"/>
</dbReference>
<dbReference type="InterPro" id="IPR004089">
    <property type="entry name" value="MCPsignal_dom"/>
</dbReference>
<keyword evidence="4 8" id="KW-0472">Membrane</keyword>
<dbReference type="SUPFAM" id="SSF58104">
    <property type="entry name" value="Methyl-accepting chemotaxis protein (MCP) signaling domain"/>
    <property type="match status" value="1"/>
</dbReference>
<dbReference type="Proteomes" id="UP000019522">
    <property type="component" value="Chromosome"/>
</dbReference>
<keyword evidence="2 8" id="KW-0812">Transmembrane</keyword>
<accession>W8R1N2</accession>
<evidence type="ECO:0000259" key="10">
    <source>
        <dbReference type="PROSITE" id="PS50885"/>
    </source>
</evidence>
<dbReference type="KEGG" id="pstt:CH92_15860"/>
<dbReference type="SMART" id="SM00283">
    <property type="entry name" value="MA"/>
    <property type="match status" value="1"/>
</dbReference>
<evidence type="ECO:0000259" key="9">
    <source>
        <dbReference type="PROSITE" id="PS50111"/>
    </source>
</evidence>
<evidence type="ECO:0000256" key="2">
    <source>
        <dbReference type="ARBA" id="ARBA00022692"/>
    </source>
</evidence>
<reference evidence="11 12" key="2">
    <citation type="submission" date="2014-03" db="EMBL/GenBank/DDBJ databases">
        <authorList>
            <person name="Baltrus D."/>
            <person name="Dougherty K."/>
        </authorList>
    </citation>
    <scope>NUCLEOTIDE SEQUENCE</scope>
    <source>
        <strain evidence="11 12">28a24</strain>
    </source>
</reference>
<dbReference type="Pfam" id="PF00015">
    <property type="entry name" value="MCPsignal"/>
    <property type="match status" value="1"/>
</dbReference>
<dbReference type="CDD" id="cd11386">
    <property type="entry name" value="MCP_signal"/>
    <property type="match status" value="1"/>
</dbReference>
<comment type="subcellular location">
    <subcellularLocation>
        <location evidence="1">Membrane</location>
        <topology evidence="1">Multi-pass membrane protein</topology>
    </subcellularLocation>
</comment>
<feature type="transmembrane region" description="Helical" evidence="8">
    <location>
        <begin position="16"/>
        <end position="34"/>
    </location>
</feature>
<feature type="transmembrane region" description="Helical" evidence="8">
    <location>
        <begin position="311"/>
        <end position="332"/>
    </location>
</feature>
<evidence type="ECO:0000256" key="4">
    <source>
        <dbReference type="ARBA" id="ARBA00023136"/>
    </source>
</evidence>
<feature type="domain" description="Methyl-accepting transducer" evidence="9">
    <location>
        <begin position="389"/>
        <end position="625"/>
    </location>
</feature>
<dbReference type="EMBL" id="CP007441">
    <property type="protein sequence ID" value="AHL76489.1"/>
    <property type="molecule type" value="Genomic_DNA"/>
</dbReference>
<dbReference type="GO" id="GO:0007165">
    <property type="term" value="P:signal transduction"/>
    <property type="evidence" value="ECO:0007669"/>
    <property type="project" value="UniProtKB-KW"/>
</dbReference>
<dbReference type="GO" id="GO:0016020">
    <property type="term" value="C:membrane"/>
    <property type="evidence" value="ECO:0007669"/>
    <property type="project" value="UniProtKB-SubCell"/>
</dbReference>
<dbReference type="PATRIC" id="fig|316.77.peg.3176"/>
<dbReference type="PROSITE" id="PS50111">
    <property type="entry name" value="CHEMOTAXIS_TRANSDUC_2"/>
    <property type="match status" value="1"/>
</dbReference>
<dbReference type="OrthoDB" id="5800769at2"/>
<dbReference type="PANTHER" id="PTHR32089">
    <property type="entry name" value="METHYL-ACCEPTING CHEMOTAXIS PROTEIN MCPB"/>
    <property type="match status" value="1"/>
</dbReference>
<keyword evidence="5 7" id="KW-0807">Transducer</keyword>
<sequence>MSFFTPVLSLMSRARYAQKFVIILAVFMLPYCWLSSDKLSGLYRSISALEQEQLGLEALERYLAVHQAALRVAALQVVRQARDKPDVVETIDEQSKRYAAEASEFNRWLDGHGFAEQAAHPTAQAEEKKFERGTAVDTLFMHHGTPVLGHVEAMKAIAARAHLVQDQDPLVFGEMDRLFNRVLPLYQKLAQAGAYSAYLKAYGYLESATRPSVVNLGSEIAAMASSESGAGSVAEQIAAASDTLSKTYAEVTEPYTGSRFFGSDSVQLWAEDFDRYDEAAGQLDSASVSLFSTVHQQIAEQLASGRASLKAWAAALLAVVLVTLYLFAGFYLSVRGAIKVIGDGTRRFSEGDLRHDLKSRSRDELGDLTQDFNRMQSRIRELISEVAHFSASTTDKAERLNDSAADSQQAIVRQTAELELMASAISELVSSVQEVSNNSLTTAEKANRAGEQCRDGQVQVERAVVQINRLFGEMDQSLGAITAVEQESGEIAKAVDVIKSIAEQTNLLALNAAIEAARAGDQGRGFAVVADEVRSLAQRSHALTGEIYATIGRLQQQVGDAVRIIQASHHNASETVGEVTRTAVIFEGITESMGQIIDHNTQIASAAEQQAVVVENVERNTLAIKSLGEANALEASQTVEVSAEVASMTRDLHGLISHFKMAG</sequence>
<evidence type="ECO:0000313" key="12">
    <source>
        <dbReference type="Proteomes" id="UP000019522"/>
    </source>
</evidence>
<evidence type="ECO:0000256" key="6">
    <source>
        <dbReference type="ARBA" id="ARBA00029447"/>
    </source>
</evidence>
<organism evidence="11 12">
    <name type="scientific">Stutzerimonas stutzeri</name>
    <name type="common">Pseudomonas stutzeri</name>
    <dbReference type="NCBI Taxonomy" id="316"/>
    <lineage>
        <taxon>Bacteria</taxon>
        <taxon>Pseudomonadati</taxon>
        <taxon>Pseudomonadota</taxon>
        <taxon>Gammaproteobacteria</taxon>
        <taxon>Pseudomonadales</taxon>
        <taxon>Pseudomonadaceae</taxon>
        <taxon>Stutzerimonas</taxon>
    </lineage>
</organism>
<evidence type="ECO:0000313" key="11">
    <source>
        <dbReference type="EMBL" id="AHL76489.1"/>
    </source>
</evidence>
<protein>
    <submittedName>
        <fullName evidence="11">Chemotaxis protein</fullName>
    </submittedName>
</protein>
<evidence type="ECO:0000256" key="8">
    <source>
        <dbReference type="SAM" id="Phobius"/>
    </source>
</evidence>
<dbReference type="Gene3D" id="1.10.287.950">
    <property type="entry name" value="Methyl-accepting chemotaxis protein"/>
    <property type="match status" value="1"/>
</dbReference>
<dbReference type="SMART" id="SM00304">
    <property type="entry name" value="HAMP"/>
    <property type="match status" value="1"/>
</dbReference>
<evidence type="ECO:0000256" key="3">
    <source>
        <dbReference type="ARBA" id="ARBA00022989"/>
    </source>
</evidence>
<comment type="similarity">
    <text evidence="6">Belongs to the methyl-accepting chemotaxis (MCP) protein family.</text>
</comment>